<feature type="compositionally biased region" description="Basic residues" evidence="1">
    <location>
        <begin position="1"/>
        <end position="10"/>
    </location>
</feature>
<dbReference type="VEuPathDB" id="FungiDB:ASPFODRAFT_433700"/>
<accession>A0A1M3TVD1</accession>
<name>A0A1M3TVD1_ASPLC</name>
<evidence type="ECO:0000313" key="3">
    <source>
        <dbReference type="Proteomes" id="UP000184063"/>
    </source>
</evidence>
<reference evidence="3" key="1">
    <citation type="journal article" date="2017" name="Genome Biol.">
        <title>Comparative genomics reveals high biological diversity and specific adaptations in the industrially and medically important fungal genus Aspergillus.</title>
        <authorList>
            <person name="de Vries R.P."/>
            <person name="Riley R."/>
            <person name="Wiebenga A."/>
            <person name="Aguilar-Osorio G."/>
            <person name="Amillis S."/>
            <person name="Uchima C.A."/>
            <person name="Anderluh G."/>
            <person name="Asadollahi M."/>
            <person name="Askin M."/>
            <person name="Barry K."/>
            <person name="Battaglia E."/>
            <person name="Bayram O."/>
            <person name="Benocci T."/>
            <person name="Braus-Stromeyer S.A."/>
            <person name="Caldana C."/>
            <person name="Canovas D."/>
            <person name="Cerqueira G.C."/>
            <person name="Chen F."/>
            <person name="Chen W."/>
            <person name="Choi C."/>
            <person name="Clum A."/>
            <person name="Dos Santos R.A."/>
            <person name="Damasio A.R."/>
            <person name="Diallinas G."/>
            <person name="Emri T."/>
            <person name="Fekete E."/>
            <person name="Flipphi M."/>
            <person name="Freyberg S."/>
            <person name="Gallo A."/>
            <person name="Gournas C."/>
            <person name="Habgood R."/>
            <person name="Hainaut M."/>
            <person name="Harispe M.L."/>
            <person name="Henrissat B."/>
            <person name="Hilden K.S."/>
            <person name="Hope R."/>
            <person name="Hossain A."/>
            <person name="Karabika E."/>
            <person name="Karaffa L."/>
            <person name="Karanyi Z."/>
            <person name="Krasevec N."/>
            <person name="Kuo A."/>
            <person name="Kusch H."/>
            <person name="LaButti K."/>
            <person name="Lagendijk E.L."/>
            <person name="Lapidus A."/>
            <person name="Levasseur A."/>
            <person name="Lindquist E."/>
            <person name="Lipzen A."/>
            <person name="Logrieco A.F."/>
            <person name="MacCabe A."/>
            <person name="Maekelae M.R."/>
            <person name="Malavazi I."/>
            <person name="Melin P."/>
            <person name="Meyer V."/>
            <person name="Mielnichuk N."/>
            <person name="Miskei M."/>
            <person name="Molnar A.P."/>
            <person name="Mule G."/>
            <person name="Ngan C.Y."/>
            <person name="Orejas M."/>
            <person name="Orosz E."/>
            <person name="Ouedraogo J.P."/>
            <person name="Overkamp K.M."/>
            <person name="Park H.-S."/>
            <person name="Perrone G."/>
            <person name="Piumi F."/>
            <person name="Punt P.J."/>
            <person name="Ram A.F."/>
            <person name="Ramon A."/>
            <person name="Rauscher S."/>
            <person name="Record E."/>
            <person name="Riano-Pachon D.M."/>
            <person name="Robert V."/>
            <person name="Roehrig J."/>
            <person name="Ruller R."/>
            <person name="Salamov A."/>
            <person name="Salih N.S."/>
            <person name="Samson R.A."/>
            <person name="Sandor E."/>
            <person name="Sanguinetti M."/>
            <person name="Schuetze T."/>
            <person name="Sepcic K."/>
            <person name="Shelest E."/>
            <person name="Sherlock G."/>
            <person name="Sophianopoulou V."/>
            <person name="Squina F.M."/>
            <person name="Sun H."/>
            <person name="Susca A."/>
            <person name="Todd R.B."/>
            <person name="Tsang A."/>
            <person name="Unkles S.E."/>
            <person name="van de Wiele N."/>
            <person name="van Rossen-Uffink D."/>
            <person name="Oliveira J.V."/>
            <person name="Vesth T.C."/>
            <person name="Visser J."/>
            <person name="Yu J.-H."/>
            <person name="Zhou M."/>
            <person name="Andersen M.R."/>
            <person name="Archer D.B."/>
            <person name="Baker S.E."/>
            <person name="Benoit I."/>
            <person name="Brakhage A.A."/>
            <person name="Braus G.H."/>
            <person name="Fischer R."/>
            <person name="Frisvad J.C."/>
            <person name="Goldman G.H."/>
            <person name="Houbraken J."/>
            <person name="Oakley B."/>
            <person name="Pocsi I."/>
            <person name="Scazzocchio C."/>
            <person name="Seiboth B."/>
            <person name="vanKuyk P.A."/>
            <person name="Wortman J."/>
            <person name="Dyer P.S."/>
            <person name="Grigoriev I.V."/>
        </authorList>
    </citation>
    <scope>NUCLEOTIDE SEQUENCE [LARGE SCALE GENOMIC DNA]</scope>
    <source>
        <strain evidence="3">CBS 106.47</strain>
    </source>
</reference>
<dbReference type="Proteomes" id="UP000184063">
    <property type="component" value="Unassembled WGS sequence"/>
</dbReference>
<dbReference type="EMBL" id="KV878237">
    <property type="protein sequence ID" value="OJZ90713.1"/>
    <property type="molecule type" value="Genomic_DNA"/>
</dbReference>
<evidence type="ECO:0000313" key="2">
    <source>
        <dbReference type="EMBL" id="OJZ90713.1"/>
    </source>
</evidence>
<sequence length="91" mass="10037">MLAMRKARKGRTYDTHAMLHEQQQQQRQINKAGLTRLPSRLLNHTLMLTFGGASSHQGFGVIDAPVGNLRQAPQLPGNRDVSAMNKSQATS</sequence>
<feature type="region of interest" description="Disordered" evidence="1">
    <location>
        <begin position="1"/>
        <end position="29"/>
    </location>
</feature>
<gene>
    <name evidence="2" type="ORF">ASPFODRAFT_433700</name>
</gene>
<dbReference type="AlphaFoldDB" id="A0A1M3TVD1"/>
<feature type="region of interest" description="Disordered" evidence="1">
    <location>
        <begin position="70"/>
        <end position="91"/>
    </location>
</feature>
<protein>
    <submittedName>
        <fullName evidence="2">Uncharacterized protein</fullName>
    </submittedName>
</protein>
<evidence type="ECO:0000256" key="1">
    <source>
        <dbReference type="SAM" id="MobiDB-lite"/>
    </source>
</evidence>
<proteinExistence type="predicted"/>
<organism evidence="2 3">
    <name type="scientific">Aspergillus luchuensis (strain CBS 106.47)</name>
    <dbReference type="NCBI Taxonomy" id="1137211"/>
    <lineage>
        <taxon>Eukaryota</taxon>
        <taxon>Fungi</taxon>
        <taxon>Dikarya</taxon>
        <taxon>Ascomycota</taxon>
        <taxon>Pezizomycotina</taxon>
        <taxon>Eurotiomycetes</taxon>
        <taxon>Eurotiomycetidae</taxon>
        <taxon>Eurotiales</taxon>
        <taxon>Aspergillaceae</taxon>
        <taxon>Aspergillus</taxon>
        <taxon>Aspergillus subgen. Circumdati</taxon>
    </lineage>
</organism>